<dbReference type="InterPro" id="IPR050738">
    <property type="entry name" value="Sulfatase"/>
</dbReference>
<protein>
    <submittedName>
        <fullName evidence="7">Arylsulfatase</fullName>
    </submittedName>
</protein>
<organism evidence="7 8">
    <name type="scientific">Pontiella desulfatans</name>
    <dbReference type="NCBI Taxonomy" id="2750659"/>
    <lineage>
        <taxon>Bacteria</taxon>
        <taxon>Pseudomonadati</taxon>
        <taxon>Kiritimatiellota</taxon>
        <taxon>Kiritimatiellia</taxon>
        <taxon>Kiritimatiellales</taxon>
        <taxon>Pontiellaceae</taxon>
        <taxon>Pontiella</taxon>
    </lineage>
</organism>
<dbReference type="InterPro" id="IPR000917">
    <property type="entry name" value="Sulfatase_N"/>
</dbReference>
<evidence type="ECO:0000256" key="1">
    <source>
        <dbReference type="ARBA" id="ARBA00008779"/>
    </source>
</evidence>
<dbReference type="AlphaFoldDB" id="A0A6C2U762"/>
<dbReference type="Gene3D" id="3.40.720.10">
    <property type="entry name" value="Alkaline Phosphatase, subunit A"/>
    <property type="match status" value="1"/>
</dbReference>
<name>A0A6C2U762_PONDE</name>
<evidence type="ECO:0000256" key="3">
    <source>
        <dbReference type="ARBA" id="ARBA00022801"/>
    </source>
</evidence>
<dbReference type="RefSeq" id="WP_136081310.1">
    <property type="nucleotide sequence ID" value="NZ_CAAHFG010000003.1"/>
</dbReference>
<dbReference type="SUPFAM" id="SSF53649">
    <property type="entry name" value="Alkaline phosphatase-like"/>
    <property type="match status" value="1"/>
</dbReference>
<keyword evidence="2" id="KW-0479">Metal-binding</keyword>
<dbReference type="InterPro" id="IPR024607">
    <property type="entry name" value="Sulfatase_CS"/>
</dbReference>
<gene>
    <name evidence="7" type="ORF">PDESU_04318</name>
</gene>
<reference evidence="7 8" key="1">
    <citation type="submission" date="2019-04" db="EMBL/GenBank/DDBJ databases">
        <authorList>
            <person name="Van Vliet M D."/>
        </authorList>
    </citation>
    <scope>NUCLEOTIDE SEQUENCE [LARGE SCALE GENOMIC DNA]</scope>
    <source>
        <strain evidence="7 8">F1</strain>
    </source>
</reference>
<evidence type="ECO:0000256" key="5">
    <source>
        <dbReference type="SAM" id="SignalP"/>
    </source>
</evidence>
<dbReference type="PROSITE" id="PS00149">
    <property type="entry name" value="SULFATASE_2"/>
    <property type="match status" value="1"/>
</dbReference>
<evidence type="ECO:0000256" key="4">
    <source>
        <dbReference type="ARBA" id="ARBA00022837"/>
    </source>
</evidence>
<evidence type="ECO:0000313" key="7">
    <source>
        <dbReference type="EMBL" id="VGO15733.1"/>
    </source>
</evidence>
<keyword evidence="3" id="KW-0378">Hydrolase</keyword>
<dbReference type="PANTHER" id="PTHR42693:SF53">
    <property type="entry name" value="ENDO-4-O-SULFATASE"/>
    <property type="match status" value="1"/>
</dbReference>
<dbReference type="InterPro" id="IPR017850">
    <property type="entry name" value="Alkaline_phosphatase_core_sf"/>
</dbReference>
<evidence type="ECO:0000313" key="8">
    <source>
        <dbReference type="Proteomes" id="UP000366872"/>
    </source>
</evidence>
<dbReference type="GO" id="GO:0046872">
    <property type="term" value="F:metal ion binding"/>
    <property type="evidence" value="ECO:0007669"/>
    <property type="project" value="UniProtKB-KW"/>
</dbReference>
<feature type="chain" id="PRO_5028856648" evidence="5">
    <location>
        <begin position="18"/>
        <end position="546"/>
    </location>
</feature>
<accession>A0A6C2U762</accession>
<proteinExistence type="inferred from homology"/>
<keyword evidence="4" id="KW-0106">Calcium</keyword>
<evidence type="ECO:0000259" key="6">
    <source>
        <dbReference type="Pfam" id="PF00884"/>
    </source>
</evidence>
<keyword evidence="8" id="KW-1185">Reference proteome</keyword>
<evidence type="ECO:0000256" key="2">
    <source>
        <dbReference type="ARBA" id="ARBA00022723"/>
    </source>
</evidence>
<dbReference type="EMBL" id="CAAHFG010000003">
    <property type="protein sequence ID" value="VGO15733.1"/>
    <property type="molecule type" value="Genomic_DNA"/>
</dbReference>
<keyword evidence="5" id="KW-0732">Signal</keyword>
<dbReference type="GO" id="GO:0004065">
    <property type="term" value="F:arylsulfatase activity"/>
    <property type="evidence" value="ECO:0007669"/>
    <property type="project" value="TreeGrafter"/>
</dbReference>
<comment type="similarity">
    <text evidence="1">Belongs to the sulfatase family.</text>
</comment>
<dbReference type="PANTHER" id="PTHR42693">
    <property type="entry name" value="ARYLSULFATASE FAMILY MEMBER"/>
    <property type="match status" value="1"/>
</dbReference>
<dbReference type="Proteomes" id="UP000366872">
    <property type="component" value="Unassembled WGS sequence"/>
</dbReference>
<dbReference type="Pfam" id="PF00884">
    <property type="entry name" value="Sulfatase"/>
    <property type="match status" value="1"/>
</dbReference>
<feature type="signal peptide" evidence="5">
    <location>
        <begin position="1"/>
        <end position="17"/>
    </location>
</feature>
<feature type="domain" description="Sulfatase N-terminal" evidence="6">
    <location>
        <begin position="21"/>
        <end position="367"/>
    </location>
</feature>
<sequence>MKKNLILLFVLALNVQAAQKPNIIVFLTDDQDKESIGAYGAEAWTPNLDRMAEEGMLFHNAYVTSTVCTPSRYSYLTGRYASRSTHETFLHACPEGAQADPVFNVGLEPDNLNVGAMMKAAGYRTGYVGKFHASGIEGLNKPEDYAAFGMEFLSKKAEESPETTEIFRKNELAARKLLTDRGFDWAKNIYLGNMVKPYTDHNLEWTIDAALEFIEESKDEPFYLHFCTTLVHGPDAEWYRSMQNPLFSGEGELDAPIEPEGMLSRSKILAELEKRGLNPEEGHAGYSWVDAGVGAILTKLKKLGLDDNTLIFFTADHGSNMKGSLWDLDGTCVPFIARWPKGIKAGSNNRDLIQSIDIVATAYDLAEAKLPAAYPLDGHSLAPLFGGKSPAGWRDHLYIELGNARAIRTQDFKYISIRYPEEKVERIQQMPKERALAQLSPLGRLGIGVRGAANPNFWYEDGLYRMDKDPKELNNLAVDPEYASKLAAMQKLLTAELESIGRPYGELVPGGNAVPPGQVDEQLELARQCRFVGKKIIFPEDVSGSK</sequence>